<dbReference type="PANTHER" id="PTHR23282">
    <property type="entry name" value="APICAL ENDOSOMAL GLYCOPROTEIN PRECURSOR"/>
    <property type="match status" value="1"/>
</dbReference>
<keyword evidence="1" id="KW-1133">Transmembrane helix</keyword>
<evidence type="ECO:0000256" key="1">
    <source>
        <dbReference type="SAM" id="Phobius"/>
    </source>
</evidence>
<name>A0A6J8D7H2_MYTCO</name>
<protein>
    <recommendedName>
        <fullName evidence="2">MAM domain-containing protein</fullName>
    </recommendedName>
</protein>
<keyword evidence="1" id="KW-0812">Transmembrane</keyword>
<dbReference type="Gene3D" id="2.60.120.200">
    <property type="match status" value="2"/>
</dbReference>
<reference evidence="3 4" key="1">
    <citation type="submission" date="2020-06" db="EMBL/GenBank/DDBJ databases">
        <authorList>
            <person name="Li R."/>
            <person name="Bekaert M."/>
        </authorList>
    </citation>
    <scope>NUCLEOTIDE SEQUENCE [LARGE SCALE GENOMIC DNA]</scope>
    <source>
        <strain evidence="4">wild</strain>
    </source>
</reference>
<keyword evidence="4" id="KW-1185">Reference proteome</keyword>
<gene>
    <name evidence="3" type="ORF">MCOR_36957</name>
</gene>
<dbReference type="AlphaFoldDB" id="A0A6J8D7H2"/>
<accession>A0A6J8D7H2</accession>
<evidence type="ECO:0000313" key="3">
    <source>
        <dbReference type="EMBL" id="CAC5403044.1"/>
    </source>
</evidence>
<dbReference type="PANTHER" id="PTHR23282:SF101">
    <property type="entry name" value="MAM DOMAIN-CONTAINING PROTEIN"/>
    <property type="match status" value="1"/>
</dbReference>
<organism evidence="3 4">
    <name type="scientific">Mytilus coruscus</name>
    <name type="common">Sea mussel</name>
    <dbReference type="NCBI Taxonomy" id="42192"/>
    <lineage>
        <taxon>Eukaryota</taxon>
        <taxon>Metazoa</taxon>
        <taxon>Spiralia</taxon>
        <taxon>Lophotrochozoa</taxon>
        <taxon>Mollusca</taxon>
        <taxon>Bivalvia</taxon>
        <taxon>Autobranchia</taxon>
        <taxon>Pteriomorphia</taxon>
        <taxon>Mytilida</taxon>
        <taxon>Mytiloidea</taxon>
        <taxon>Mytilidae</taxon>
        <taxon>Mytilinae</taxon>
        <taxon>Mytilus</taxon>
    </lineage>
</organism>
<feature type="domain" description="MAM" evidence="2">
    <location>
        <begin position="35"/>
        <end position="157"/>
    </location>
</feature>
<dbReference type="PROSITE" id="PS50060">
    <property type="entry name" value="MAM_2"/>
    <property type="match status" value="2"/>
</dbReference>
<dbReference type="OrthoDB" id="412155at2759"/>
<dbReference type="CDD" id="cd06263">
    <property type="entry name" value="MAM"/>
    <property type="match status" value="1"/>
</dbReference>
<dbReference type="GO" id="GO:0016020">
    <property type="term" value="C:membrane"/>
    <property type="evidence" value="ECO:0007669"/>
    <property type="project" value="InterPro"/>
</dbReference>
<dbReference type="InterPro" id="IPR051560">
    <property type="entry name" value="MAM_domain-containing"/>
</dbReference>
<dbReference type="SUPFAM" id="SSF49899">
    <property type="entry name" value="Concanavalin A-like lectins/glucanases"/>
    <property type="match status" value="2"/>
</dbReference>
<dbReference type="Proteomes" id="UP000507470">
    <property type="component" value="Unassembled WGS sequence"/>
</dbReference>
<feature type="transmembrane region" description="Helical" evidence="1">
    <location>
        <begin position="449"/>
        <end position="471"/>
    </location>
</feature>
<dbReference type="EMBL" id="CACVKT020006658">
    <property type="protein sequence ID" value="CAC5403044.1"/>
    <property type="molecule type" value="Genomic_DNA"/>
</dbReference>
<sequence length="653" mass="74704">MPQKDFKSISTTEQFRTVITYISGIYQRKDDYIMPEKDGQQHATDGKYAYIYSSGSEERQKAELSTEYIVSSKTQCLSFWYYKTDSYHTLEVLKNRRNIYTIKGTSENRWIRKDILFEQSTPNYMYKIAFKVVRSDQDIDGVIALDDIFLVNGACKDVIHKCDFENDTCNWHEGTDEDKYSDYSWSRQQGQSCSDPKRDYTTGSGRGHYMCFNGINMTRGDITYIQSPVFKLFSVSCLSFWYYMHGNESGRLNVTVNENFVMTKFIDQSLQWNKEMIDIDPIEKVTIKFIAISGTANGCSIALDDIVLTQGSCLGLHTHKCVHLDWNTSAETCPKKYLKKENVDISFEPETAKCSEYRHDRGKIKESFLHNCSLLTDEHNCELNLSDNVQLYPECFRLHEFQIKYKCENEKSTTVSSDITSRGDSTAVSGESVTLSRVLRNSSDSETGLVVGLVIGGLLLACVVILIVVLIRKHKFESRPRKTMKNNLAGNDYIGSQDIALPQTDNHSSHIQYFDKQTSIDDEYAIVDPTAETSFNEIIDDGNRTADSYMILDPNDTGFNRTPFSNTPTGYEFAKPVKDKIIDDDQYDISHEGVYDHSGSSRHKELEGNIYNHAVDTIYDSGSHKRINEGRENTYDHFFGQKTEDEYDISTTT</sequence>
<dbReference type="InterPro" id="IPR013320">
    <property type="entry name" value="ConA-like_dom_sf"/>
</dbReference>
<evidence type="ECO:0000313" key="4">
    <source>
        <dbReference type="Proteomes" id="UP000507470"/>
    </source>
</evidence>
<proteinExistence type="predicted"/>
<evidence type="ECO:0000259" key="2">
    <source>
        <dbReference type="PROSITE" id="PS50060"/>
    </source>
</evidence>
<dbReference type="Pfam" id="PF00629">
    <property type="entry name" value="MAM"/>
    <property type="match status" value="2"/>
</dbReference>
<dbReference type="InterPro" id="IPR000998">
    <property type="entry name" value="MAM_dom"/>
</dbReference>
<feature type="domain" description="MAM" evidence="2">
    <location>
        <begin position="160"/>
        <end position="315"/>
    </location>
</feature>
<keyword evidence="1" id="KW-0472">Membrane</keyword>
<dbReference type="SMART" id="SM00137">
    <property type="entry name" value="MAM"/>
    <property type="match status" value="2"/>
</dbReference>